<keyword evidence="4" id="KW-0500">Molybdenum</keyword>
<gene>
    <name evidence="11" type="ORF">SAMN04488503_1115</name>
</gene>
<comment type="similarity">
    <text evidence="2">Belongs to the prokaryotic molybdopterin-containing oxidoreductase family.</text>
</comment>
<dbReference type="InterPro" id="IPR009010">
    <property type="entry name" value="Asp_de-COase-like_dom_sf"/>
</dbReference>
<reference evidence="11 12" key="1">
    <citation type="submission" date="2017-06" db="EMBL/GenBank/DDBJ databases">
        <authorList>
            <person name="Kim H.J."/>
            <person name="Triplett B.A."/>
        </authorList>
    </citation>
    <scope>NUCLEOTIDE SEQUENCE [LARGE SCALE GENOMIC DNA]</scope>
    <source>
        <strain evidence="11 12">DSM 13116</strain>
    </source>
</reference>
<dbReference type="SUPFAM" id="SSF50692">
    <property type="entry name" value="ADC-like"/>
    <property type="match status" value="1"/>
</dbReference>
<dbReference type="CDD" id="cd02778">
    <property type="entry name" value="MopB_CT_Thiosulfate-R-like"/>
    <property type="match status" value="1"/>
</dbReference>
<evidence type="ECO:0000313" key="11">
    <source>
        <dbReference type="EMBL" id="SNR76419.1"/>
    </source>
</evidence>
<dbReference type="InterPro" id="IPR027467">
    <property type="entry name" value="MopterinOxRdtase_cofactor_BS"/>
</dbReference>
<keyword evidence="3" id="KW-0004">4Fe-4S</keyword>
<feature type="domain" description="4Fe-4S Mo/W bis-MGD-type" evidence="10">
    <location>
        <begin position="3"/>
        <end position="59"/>
    </location>
</feature>
<dbReference type="Gene3D" id="3.30.2070.10">
    <property type="entry name" value="Formate dehydrogenase/DMSO reductase"/>
    <property type="match status" value="1"/>
</dbReference>
<dbReference type="AlphaFoldDB" id="A0A238Z0P5"/>
<evidence type="ECO:0000256" key="6">
    <source>
        <dbReference type="ARBA" id="ARBA00022729"/>
    </source>
</evidence>
<dbReference type="SMART" id="SM00926">
    <property type="entry name" value="Molybdop_Fe4S4"/>
    <property type="match status" value="1"/>
</dbReference>
<dbReference type="Pfam" id="PF00384">
    <property type="entry name" value="Molybdopterin"/>
    <property type="match status" value="1"/>
</dbReference>
<dbReference type="SUPFAM" id="SSF53706">
    <property type="entry name" value="Formate dehydrogenase/DMSO reductase, domains 1-3"/>
    <property type="match status" value="1"/>
</dbReference>
<dbReference type="PROSITE" id="PS00490">
    <property type="entry name" value="MOLYBDOPTERIN_PROK_2"/>
    <property type="match status" value="1"/>
</dbReference>
<proteinExistence type="inferred from homology"/>
<evidence type="ECO:0000313" key="12">
    <source>
        <dbReference type="Proteomes" id="UP000198324"/>
    </source>
</evidence>
<sequence length="696" mass="76929">MAREIVYSVCGMCSVRCPIAVNVEDGKVLSVFGNPHAAGLKGALCARGAAGPALLNDDERPQTPLIRVGERGEGKWRTATWDEAFDYVAEKLSAIRAEHGPEALLFSDRGGPFPDLHKAFMRGFGSPNYCNHDSACARNVQHAALSVFGFGRKDLVYDLKNARHVVLQSRNLLEAINVKEVNDLMDARDAGCKLTVIDVRANIPASKADHFFMVRPGTDYCFNLGVLHLIINQKLYNRKFVKEWVDGFDILKEFVQPFTPEYVERETGVSAIALENFVHDFAKAAPHVIWHPGWMTARYNDSFYMSRTAYLINALMGAIGSKGGLPLSCKVGDVGRKGLKPLTELFPKPEKPRADGVGWAEGRTHFDAGPGLVHLAYEAIESGKPYPIRAYIAHRHDPLMAFPDQKAVKKLWEKLDLLVSVTFSWSDTAWNADVVLPMSTFLERESIIASKGGLKPQFFMRKRAVAPRFDTKADWEIYAGLAKRLGMEPLAVDRIEQLWERQLEGTGVSIADFDAKGFVELADKPTIKPVAFKTPSGKVEVVNAKLEKDGLKSLPPYVSPAKPPKDAFRISFGRCGLHTQGHTVNNPLLFELMPENVLWINKTKAKAMGIEHMDMVEVASVAPGGTPGTLRAYVTEFVHPECVFTIHGFGHTLPVESRAKGRGVSDNELMPGGFARWDRAGGAVSMQENYVTVRKV</sequence>
<dbReference type="CDD" id="cd02755">
    <property type="entry name" value="MopB_Thiosulfate-R-like"/>
    <property type="match status" value="1"/>
</dbReference>
<evidence type="ECO:0000259" key="10">
    <source>
        <dbReference type="PROSITE" id="PS51669"/>
    </source>
</evidence>
<keyword evidence="6" id="KW-0732">Signal</keyword>
<dbReference type="Gene3D" id="3.40.50.740">
    <property type="match status" value="1"/>
</dbReference>
<dbReference type="Proteomes" id="UP000198324">
    <property type="component" value="Unassembled WGS sequence"/>
</dbReference>
<evidence type="ECO:0000256" key="8">
    <source>
        <dbReference type="ARBA" id="ARBA00023004"/>
    </source>
</evidence>
<dbReference type="Gene3D" id="3.40.228.10">
    <property type="entry name" value="Dimethylsulfoxide Reductase, domain 2"/>
    <property type="match status" value="1"/>
</dbReference>
<dbReference type="Pfam" id="PF01568">
    <property type="entry name" value="Molydop_binding"/>
    <property type="match status" value="1"/>
</dbReference>
<accession>A0A238Z0P5</accession>
<dbReference type="InterPro" id="IPR006656">
    <property type="entry name" value="Mopterin_OxRdtase"/>
</dbReference>
<dbReference type="PROSITE" id="PS00551">
    <property type="entry name" value="MOLYBDOPTERIN_PROK_1"/>
    <property type="match status" value="1"/>
</dbReference>
<dbReference type="InterPro" id="IPR006657">
    <property type="entry name" value="MoPterin_dinucl-bd_dom"/>
</dbReference>
<dbReference type="InterPro" id="IPR006655">
    <property type="entry name" value="Mopterin_OxRdtase_prok_CS"/>
</dbReference>
<dbReference type="PANTHER" id="PTHR43742:SF9">
    <property type="entry name" value="TETRATHIONATE REDUCTASE SUBUNIT A"/>
    <property type="match status" value="1"/>
</dbReference>
<evidence type="ECO:0000256" key="5">
    <source>
        <dbReference type="ARBA" id="ARBA00022723"/>
    </source>
</evidence>
<dbReference type="PROSITE" id="PS51669">
    <property type="entry name" value="4FE4S_MOW_BIS_MGD"/>
    <property type="match status" value="1"/>
</dbReference>
<dbReference type="OrthoDB" id="9803192at2"/>
<evidence type="ECO:0000256" key="9">
    <source>
        <dbReference type="ARBA" id="ARBA00023014"/>
    </source>
</evidence>
<dbReference type="GO" id="GO:0043546">
    <property type="term" value="F:molybdopterin cofactor binding"/>
    <property type="evidence" value="ECO:0007669"/>
    <property type="project" value="InterPro"/>
</dbReference>
<dbReference type="Pfam" id="PF04879">
    <property type="entry name" value="Molybdop_Fe4S4"/>
    <property type="match status" value="1"/>
</dbReference>
<evidence type="ECO:0000256" key="7">
    <source>
        <dbReference type="ARBA" id="ARBA00023002"/>
    </source>
</evidence>
<protein>
    <submittedName>
        <fullName evidence="11">Monomeric thiosulfate reductase apoprotein</fullName>
    </submittedName>
</protein>
<keyword evidence="9" id="KW-0411">Iron-sulfur</keyword>
<name>A0A238Z0P5_9BACT</name>
<dbReference type="GO" id="GO:0051539">
    <property type="term" value="F:4 iron, 4 sulfur cluster binding"/>
    <property type="evidence" value="ECO:0007669"/>
    <property type="project" value="UniProtKB-KW"/>
</dbReference>
<dbReference type="InterPro" id="IPR006963">
    <property type="entry name" value="Mopterin_OxRdtase_4Fe-4S_dom"/>
</dbReference>
<keyword evidence="12" id="KW-1185">Reference proteome</keyword>
<keyword evidence="7" id="KW-0560">Oxidoreductase</keyword>
<keyword evidence="5" id="KW-0479">Metal-binding</keyword>
<evidence type="ECO:0000256" key="2">
    <source>
        <dbReference type="ARBA" id="ARBA00010312"/>
    </source>
</evidence>
<dbReference type="RefSeq" id="WP_089272572.1">
    <property type="nucleotide sequence ID" value="NZ_FZOC01000002.1"/>
</dbReference>
<dbReference type="Gene3D" id="2.40.40.20">
    <property type="match status" value="1"/>
</dbReference>
<dbReference type="GO" id="GO:0016491">
    <property type="term" value="F:oxidoreductase activity"/>
    <property type="evidence" value="ECO:0007669"/>
    <property type="project" value="UniProtKB-KW"/>
</dbReference>
<keyword evidence="8" id="KW-0408">Iron</keyword>
<dbReference type="InterPro" id="IPR050612">
    <property type="entry name" value="Prok_Mopterin_Oxidored"/>
</dbReference>
<dbReference type="EMBL" id="FZOC01000002">
    <property type="protein sequence ID" value="SNR76419.1"/>
    <property type="molecule type" value="Genomic_DNA"/>
</dbReference>
<organism evidence="11 12">
    <name type="scientific">Humidesulfovibrio mexicanus</name>
    <dbReference type="NCBI Taxonomy" id="147047"/>
    <lineage>
        <taxon>Bacteria</taxon>
        <taxon>Pseudomonadati</taxon>
        <taxon>Thermodesulfobacteriota</taxon>
        <taxon>Desulfovibrionia</taxon>
        <taxon>Desulfovibrionales</taxon>
        <taxon>Desulfovibrionaceae</taxon>
        <taxon>Humidesulfovibrio</taxon>
    </lineage>
</organism>
<evidence type="ECO:0000256" key="4">
    <source>
        <dbReference type="ARBA" id="ARBA00022505"/>
    </source>
</evidence>
<dbReference type="Gene3D" id="2.20.25.90">
    <property type="entry name" value="ADC-like domains"/>
    <property type="match status" value="1"/>
</dbReference>
<dbReference type="PANTHER" id="PTHR43742">
    <property type="entry name" value="TRIMETHYLAMINE-N-OXIDE REDUCTASE"/>
    <property type="match status" value="1"/>
</dbReference>
<comment type="cofactor">
    <cofactor evidence="1">
        <name>Mo-bis(molybdopterin guanine dinucleotide)</name>
        <dbReference type="ChEBI" id="CHEBI:60539"/>
    </cofactor>
</comment>
<evidence type="ECO:0000256" key="3">
    <source>
        <dbReference type="ARBA" id="ARBA00022485"/>
    </source>
</evidence>
<evidence type="ECO:0000256" key="1">
    <source>
        <dbReference type="ARBA" id="ARBA00001942"/>
    </source>
</evidence>
<dbReference type="GO" id="GO:0046872">
    <property type="term" value="F:metal ion binding"/>
    <property type="evidence" value="ECO:0007669"/>
    <property type="project" value="UniProtKB-KW"/>
</dbReference>